<proteinExistence type="predicted"/>
<dbReference type="SMART" id="SM00448">
    <property type="entry name" value="REC"/>
    <property type="match status" value="1"/>
</dbReference>
<keyword evidence="3" id="KW-0805">Transcription regulation</keyword>
<accession>A0A1I4DF15</accession>
<dbReference type="InterPro" id="IPR036388">
    <property type="entry name" value="WH-like_DNA-bd_sf"/>
</dbReference>
<dbReference type="CDD" id="cd00383">
    <property type="entry name" value="trans_reg_C"/>
    <property type="match status" value="1"/>
</dbReference>
<dbReference type="Pfam" id="PF00486">
    <property type="entry name" value="Trans_reg_C"/>
    <property type="match status" value="1"/>
</dbReference>
<evidence type="ECO:0000313" key="10">
    <source>
        <dbReference type="EMBL" id="SFK91037.1"/>
    </source>
</evidence>
<keyword evidence="1 6" id="KW-0597">Phosphoprotein</keyword>
<keyword evidence="11" id="KW-1185">Reference proteome</keyword>
<evidence type="ECO:0000256" key="7">
    <source>
        <dbReference type="PROSITE-ProRule" id="PRU01091"/>
    </source>
</evidence>
<evidence type="ECO:0000256" key="5">
    <source>
        <dbReference type="ARBA" id="ARBA00023163"/>
    </source>
</evidence>
<dbReference type="GO" id="GO:0000976">
    <property type="term" value="F:transcription cis-regulatory region binding"/>
    <property type="evidence" value="ECO:0007669"/>
    <property type="project" value="TreeGrafter"/>
</dbReference>
<dbReference type="SUPFAM" id="SSF52172">
    <property type="entry name" value="CheY-like"/>
    <property type="match status" value="1"/>
</dbReference>
<dbReference type="InterPro" id="IPR011006">
    <property type="entry name" value="CheY-like_superfamily"/>
</dbReference>
<dbReference type="GO" id="GO:0032993">
    <property type="term" value="C:protein-DNA complex"/>
    <property type="evidence" value="ECO:0007669"/>
    <property type="project" value="TreeGrafter"/>
</dbReference>
<dbReference type="PANTHER" id="PTHR48111">
    <property type="entry name" value="REGULATOR OF RPOS"/>
    <property type="match status" value="1"/>
</dbReference>
<dbReference type="GO" id="GO:0000156">
    <property type="term" value="F:phosphorelay response regulator activity"/>
    <property type="evidence" value="ECO:0007669"/>
    <property type="project" value="TreeGrafter"/>
</dbReference>
<keyword evidence="5" id="KW-0804">Transcription</keyword>
<dbReference type="InterPro" id="IPR039420">
    <property type="entry name" value="WalR-like"/>
</dbReference>
<feature type="domain" description="Response regulatory" evidence="8">
    <location>
        <begin position="2"/>
        <end position="117"/>
    </location>
</feature>
<evidence type="ECO:0000259" key="9">
    <source>
        <dbReference type="PROSITE" id="PS51755"/>
    </source>
</evidence>
<dbReference type="PROSITE" id="PS51755">
    <property type="entry name" value="OMPR_PHOB"/>
    <property type="match status" value="1"/>
</dbReference>
<dbReference type="FunFam" id="3.40.50.2300:FF:000001">
    <property type="entry name" value="DNA-binding response regulator PhoB"/>
    <property type="match status" value="1"/>
</dbReference>
<dbReference type="PROSITE" id="PS50110">
    <property type="entry name" value="RESPONSE_REGULATORY"/>
    <property type="match status" value="1"/>
</dbReference>
<dbReference type="SMART" id="SM00862">
    <property type="entry name" value="Trans_reg_C"/>
    <property type="match status" value="1"/>
</dbReference>
<dbReference type="CDD" id="cd17574">
    <property type="entry name" value="REC_OmpR"/>
    <property type="match status" value="1"/>
</dbReference>
<dbReference type="GO" id="GO:0006355">
    <property type="term" value="P:regulation of DNA-templated transcription"/>
    <property type="evidence" value="ECO:0007669"/>
    <property type="project" value="InterPro"/>
</dbReference>
<keyword evidence="4 7" id="KW-0238">DNA-binding</keyword>
<protein>
    <submittedName>
        <fullName evidence="10">DNA-binding response regulator, OmpR family, contains REC and winged-helix (WHTH) domain</fullName>
    </submittedName>
</protein>
<feature type="DNA-binding region" description="OmpR/PhoB-type" evidence="7">
    <location>
        <begin position="126"/>
        <end position="223"/>
    </location>
</feature>
<dbReference type="SUPFAM" id="SSF46894">
    <property type="entry name" value="C-terminal effector domain of the bipartite response regulators"/>
    <property type="match status" value="1"/>
</dbReference>
<dbReference type="InterPro" id="IPR001867">
    <property type="entry name" value="OmpR/PhoB-type_DNA-bd"/>
</dbReference>
<gene>
    <name evidence="10" type="ORF">SAMN05216302_102051</name>
</gene>
<dbReference type="RefSeq" id="WP_090700669.1">
    <property type="nucleotide sequence ID" value="NZ_FOSP01000020.1"/>
</dbReference>
<dbReference type="STRING" id="52441.SAMN05216302_102051"/>
<dbReference type="Gene3D" id="1.10.10.10">
    <property type="entry name" value="Winged helix-like DNA-binding domain superfamily/Winged helix DNA-binding domain"/>
    <property type="match status" value="1"/>
</dbReference>
<feature type="domain" description="OmpR/PhoB-type" evidence="9">
    <location>
        <begin position="126"/>
        <end position="223"/>
    </location>
</feature>
<dbReference type="EMBL" id="FOSP01000020">
    <property type="protein sequence ID" value="SFK91037.1"/>
    <property type="molecule type" value="Genomic_DNA"/>
</dbReference>
<dbReference type="InterPro" id="IPR001789">
    <property type="entry name" value="Sig_transdc_resp-reg_receiver"/>
</dbReference>
<dbReference type="PANTHER" id="PTHR48111:SF22">
    <property type="entry name" value="REGULATOR OF RPOS"/>
    <property type="match status" value="1"/>
</dbReference>
<feature type="modified residue" description="4-aspartylphosphate" evidence="6">
    <location>
        <position position="51"/>
    </location>
</feature>
<dbReference type="OrthoDB" id="9802426at2"/>
<dbReference type="InterPro" id="IPR016032">
    <property type="entry name" value="Sig_transdc_resp-reg_C-effctor"/>
</dbReference>
<dbReference type="Gene3D" id="3.40.50.2300">
    <property type="match status" value="1"/>
</dbReference>
<evidence type="ECO:0000256" key="6">
    <source>
        <dbReference type="PROSITE-ProRule" id="PRU00169"/>
    </source>
</evidence>
<organism evidence="10 11">
    <name type="scientific">Nitrosomonas aestuarii</name>
    <dbReference type="NCBI Taxonomy" id="52441"/>
    <lineage>
        <taxon>Bacteria</taxon>
        <taxon>Pseudomonadati</taxon>
        <taxon>Pseudomonadota</taxon>
        <taxon>Betaproteobacteria</taxon>
        <taxon>Nitrosomonadales</taxon>
        <taxon>Nitrosomonadaceae</taxon>
        <taxon>Nitrosomonas</taxon>
    </lineage>
</organism>
<dbReference type="GO" id="GO:0005829">
    <property type="term" value="C:cytosol"/>
    <property type="evidence" value="ECO:0007669"/>
    <property type="project" value="TreeGrafter"/>
</dbReference>
<keyword evidence="2" id="KW-0902">Two-component regulatory system</keyword>
<sequence length="234" mass="26392">MQVLIIEDNQDIAASIYDYFESLGYIADTAADGVTGLHLALAKDYNAIILDLGLPGIDGYELCRRLRQDAHQAVPVIMLTARDTFENELEGFNSGADDYLIKPFALKDLAMRVKILSERINRLPATLPLEVGDLSLHPSTGEVYRAGKKIILNPTLFRLLAYLMKNPHRVIKCEEIEYAIWQDNPPDSNALRAHISNLRRSIDKPFGHPFIHTVRGCGYKLTDKKSVRLFRETV</sequence>
<evidence type="ECO:0000256" key="4">
    <source>
        <dbReference type="ARBA" id="ARBA00023125"/>
    </source>
</evidence>
<reference evidence="11" key="1">
    <citation type="submission" date="2016-10" db="EMBL/GenBank/DDBJ databases">
        <authorList>
            <person name="Varghese N."/>
            <person name="Submissions S."/>
        </authorList>
    </citation>
    <scope>NUCLEOTIDE SEQUENCE [LARGE SCALE GENOMIC DNA]</scope>
    <source>
        <strain evidence="11">Nm69</strain>
    </source>
</reference>
<evidence type="ECO:0000259" key="8">
    <source>
        <dbReference type="PROSITE" id="PS50110"/>
    </source>
</evidence>
<evidence type="ECO:0000313" key="11">
    <source>
        <dbReference type="Proteomes" id="UP000199533"/>
    </source>
</evidence>
<evidence type="ECO:0000256" key="2">
    <source>
        <dbReference type="ARBA" id="ARBA00023012"/>
    </source>
</evidence>
<evidence type="ECO:0000256" key="3">
    <source>
        <dbReference type="ARBA" id="ARBA00023015"/>
    </source>
</evidence>
<dbReference type="Proteomes" id="UP000199533">
    <property type="component" value="Unassembled WGS sequence"/>
</dbReference>
<dbReference type="Pfam" id="PF00072">
    <property type="entry name" value="Response_reg"/>
    <property type="match status" value="1"/>
</dbReference>
<dbReference type="AlphaFoldDB" id="A0A1I4DF15"/>
<evidence type="ECO:0000256" key="1">
    <source>
        <dbReference type="ARBA" id="ARBA00022553"/>
    </source>
</evidence>
<name>A0A1I4DF15_9PROT</name>